<dbReference type="Proteomes" id="UP001562357">
    <property type="component" value="Unassembled WGS sequence"/>
</dbReference>
<evidence type="ECO:0000313" key="2">
    <source>
        <dbReference type="EMBL" id="GAB0137528.1"/>
    </source>
</evidence>
<name>A0ABQ0CVV4_9HYPO</name>
<proteinExistence type="predicted"/>
<evidence type="ECO:0000313" key="3">
    <source>
        <dbReference type="Proteomes" id="UP001562357"/>
    </source>
</evidence>
<keyword evidence="3" id="KW-1185">Reference proteome</keyword>
<evidence type="ECO:0000256" key="1">
    <source>
        <dbReference type="SAM" id="MobiDB-lite"/>
    </source>
</evidence>
<feature type="region of interest" description="Disordered" evidence="1">
    <location>
        <begin position="1"/>
        <end position="51"/>
    </location>
</feature>
<comment type="caution">
    <text evidence="2">The sequence shown here is derived from an EMBL/GenBank/DDBJ whole genome shotgun (WGS) entry which is preliminary data.</text>
</comment>
<dbReference type="EMBL" id="BAAFGZ010000289">
    <property type="protein sequence ID" value="GAB0137528.1"/>
    <property type="molecule type" value="Genomic_DNA"/>
</dbReference>
<gene>
    <name evidence="2" type="primary">g5788</name>
    <name evidence="2" type="ORF">EsDP_00005788</name>
</gene>
<protein>
    <submittedName>
        <fullName evidence="2">Uncharacterized protein</fullName>
    </submittedName>
</protein>
<reference evidence="3" key="1">
    <citation type="submission" date="2024-06" db="EMBL/GenBank/DDBJ databases">
        <title>Draft Genome Sequences of Epichloe bromicola Strains Isolated from Elymus ciliaris.</title>
        <authorList>
            <consortium name="Epichloe bromicola genome sequencing consortium"/>
            <person name="Miura A."/>
            <person name="Imano S."/>
            <person name="Ashida A."/>
            <person name="Sato I."/>
            <person name="Chiba S."/>
            <person name="Tanaka A."/>
            <person name="Camagna M."/>
            <person name="Takemoto D."/>
        </authorList>
    </citation>
    <scope>NUCLEOTIDE SEQUENCE [LARGE SCALE GENOMIC DNA]</scope>
    <source>
        <strain evidence="3">DP</strain>
    </source>
</reference>
<accession>A0ABQ0CVV4</accession>
<organism evidence="2 3">
    <name type="scientific">Epichloe bromicola</name>
    <dbReference type="NCBI Taxonomy" id="79588"/>
    <lineage>
        <taxon>Eukaryota</taxon>
        <taxon>Fungi</taxon>
        <taxon>Dikarya</taxon>
        <taxon>Ascomycota</taxon>
        <taxon>Pezizomycotina</taxon>
        <taxon>Sordariomycetes</taxon>
        <taxon>Hypocreomycetidae</taxon>
        <taxon>Hypocreales</taxon>
        <taxon>Clavicipitaceae</taxon>
        <taxon>Epichloe</taxon>
    </lineage>
</organism>
<sequence>MNILAKLLGDSSRSEPSARGLMRGADDEDAPERFVPLPPLPASEEGYGEGDEREGGFFTGIVQKDIPRTTPATPAISAVVRPFDGAALSLSKLMLEGVAVGEDGMSTVLKSEDVVVVAVVGSEMTLVQVDVGEDGMPTVLKSKDVIVVAVVVVAVVGSETTLVRVDVGPTALTLVVVVDVGDGDAHASDEVLATRRNGDRGSLGCRTMYSLSQLV</sequence>